<evidence type="ECO:0000313" key="4">
    <source>
        <dbReference type="Proteomes" id="UP000694844"/>
    </source>
</evidence>
<organism evidence="4 5">
    <name type="scientific">Crassostrea virginica</name>
    <name type="common">Eastern oyster</name>
    <dbReference type="NCBI Taxonomy" id="6565"/>
    <lineage>
        <taxon>Eukaryota</taxon>
        <taxon>Metazoa</taxon>
        <taxon>Spiralia</taxon>
        <taxon>Lophotrochozoa</taxon>
        <taxon>Mollusca</taxon>
        <taxon>Bivalvia</taxon>
        <taxon>Autobranchia</taxon>
        <taxon>Pteriomorphia</taxon>
        <taxon>Ostreida</taxon>
        <taxon>Ostreoidea</taxon>
        <taxon>Ostreidae</taxon>
        <taxon>Crassostrea</taxon>
    </lineage>
</organism>
<dbReference type="KEGG" id="cvn:111105216"/>
<evidence type="ECO:0000313" key="5">
    <source>
        <dbReference type="RefSeq" id="XP_022295092.1"/>
    </source>
</evidence>
<keyword evidence="4" id="KW-1185">Reference proteome</keyword>
<keyword evidence="2" id="KW-1133">Transmembrane helix</keyword>
<feature type="transmembrane region" description="Helical" evidence="2">
    <location>
        <begin position="68"/>
        <end position="89"/>
    </location>
</feature>
<protein>
    <submittedName>
        <fullName evidence="5">Uncharacterized protein LOC111105216</fullName>
    </submittedName>
</protein>
<dbReference type="AlphaFoldDB" id="A0A8B8AUV6"/>
<proteinExistence type="predicted"/>
<dbReference type="Proteomes" id="UP000694844">
    <property type="component" value="Chromosome 7"/>
</dbReference>
<evidence type="ECO:0000256" key="3">
    <source>
        <dbReference type="SAM" id="SignalP"/>
    </source>
</evidence>
<dbReference type="OrthoDB" id="6140236at2759"/>
<feature type="compositionally biased region" description="Polar residues" evidence="1">
    <location>
        <begin position="106"/>
        <end position="127"/>
    </location>
</feature>
<name>A0A8B8AUV6_CRAVI</name>
<reference evidence="5" key="1">
    <citation type="submission" date="2025-08" db="UniProtKB">
        <authorList>
            <consortium name="RefSeq"/>
        </authorList>
    </citation>
    <scope>IDENTIFICATION</scope>
    <source>
        <tissue evidence="5">Whole sample</tissue>
    </source>
</reference>
<dbReference type="GeneID" id="111105216"/>
<sequence length="201" mass="22072">MRNTMYKYGVLVTNFLLVSVTIGDPDTFPSETGCAFINCQQNNTEHECCSNNNPEHTGGTDDLHTNTAAIFFVAVIGSLIAVIFMMFFCMNCEKMCNKLYQKKANNSGPSSSINTVSSGVQTNSNTDTPPPYTFRDVYCPCNTVENGGTVEFHIPRCPSYVKDPPNYMEVIDENETRVTLEGEPNSSDTAIEISVNSDAVV</sequence>
<evidence type="ECO:0000256" key="1">
    <source>
        <dbReference type="SAM" id="MobiDB-lite"/>
    </source>
</evidence>
<feature type="region of interest" description="Disordered" evidence="1">
    <location>
        <begin position="106"/>
        <end position="129"/>
    </location>
</feature>
<accession>A0A8B8AUV6</accession>
<keyword evidence="2" id="KW-0812">Transmembrane</keyword>
<gene>
    <name evidence="5" type="primary">LOC111105216</name>
</gene>
<feature type="chain" id="PRO_5034488209" evidence="3">
    <location>
        <begin position="24"/>
        <end position="201"/>
    </location>
</feature>
<evidence type="ECO:0000256" key="2">
    <source>
        <dbReference type="SAM" id="Phobius"/>
    </source>
</evidence>
<feature type="signal peptide" evidence="3">
    <location>
        <begin position="1"/>
        <end position="23"/>
    </location>
</feature>
<dbReference type="RefSeq" id="XP_022295092.1">
    <property type="nucleotide sequence ID" value="XM_022439384.1"/>
</dbReference>
<keyword evidence="3" id="KW-0732">Signal</keyword>
<keyword evidence="2" id="KW-0472">Membrane</keyword>